<sequence length="166" mass="18792">MKLKNLCILTLLGGCTLTITPGCARSTTGQNIARSSDTAQIVKKALQEKAFKIHVTQMYPQNRRARSLTTYYSLELRNDSVFSDLPYFGEAYTPQMPNDKGLVFDGPVMNLKITPERKEKTVISFDARNNGDTYTYNVTLWNNGVSDIRVQAMRRQSISYHGELEE</sequence>
<accession>A0A9E2L844</accession>
<dbReference type="PROSITE" id="PS51257">
    <property type="entry name" value="PROKAR_LIPOPROTEIN"/>
    <property type="match status" value="1"/>
</dbReference>
<dbReference type="Gene3D" id="2.40.128.410">
    <property type="match status" value="1"/>
</dbReference>
<comment type="caution">
    <text evidence="1">The sequence shown here is derived from an EMBL/GenBank/DDBJ whole genome shotgun (WGS) entry which is preliminary data.</text>
</comment>
<dbReference type="InterPro" id="IPR025347">
    <property type="entry name" value="DUF4251"/>
</dbReference>
<evidence type="ECO:0000313" key="1">
    <source>
        <dbReference type="EMBL" id="MBU3854296.1"/>
    </source>
</evidence>
<organism evidence="1 2">
    <name type="scientific">Candidatus Paraprevotella stercoravium</name>
    <dbReference type="NCBI Taxonomy" id="2838725"/>
    <lineage>
        <taxon>Bacteria</taxon>
        <taxon>Pseudomonadati</taxon>
        <taxon>Bacteroidota</taxon>
        <taxon>Bacteroidia</taxon>
        <taxon>Bacteroidales</taxon>
        <taxon>Prevotellaceae</taxon>
        <taxon>Paraprevotella</taxon>
    </lineage>
</organism>
<evidence type="ECO:0000313" key="2">
    <source>
        <dbReference type="Proteomes" id="UP000823865"/>
    </source>
</evidence>
<dbReference type="Pfam" id="PF14059">
    <property type="entry name" value="DUF4251"/>
    <property type="match status" value="1"/>
</dbReference>
<proteinExistence type="predicted"/>
<reference evidence="1" key="1">
    <citation type="journal article" date="2021" name="PeerJ">
        <title>Extensive microbial diversity within the chicken gut microbiome revealed by metagenomics and culture.</title>
        <authorList>
            <person name="Gilroy R."/>
            <person name="Ravi A."/>
            <person name="Getino M."/>
            <person name="Pursley I."/>
            <person name="Horton D.L."/>
            <person name="Alikhan N.F."/>
            <person name="Baker D."/>
            <person name="Gharbi K."/>
            <person name="Hall N."/>
            <person name="Watson M."/>
            <person name="Adriaenssens E.M."/>
            <person name="Foster-Nyarko E."/>
            <person name="Jarju S."/>
            <person name="Secka A."/>
            <person name="Antonio M."/>
            <person name="Oren A."/>
            <person name="Chaudhuri R.R."/>
            <person name="La Ragione R."/>
            <person name="Hildebrand F."/>
            <person name="Pallen M.J."/>
        </authorList>
    </citation>
    <scope>NUCLEOTIDE SEQUENCE</scope>
    <source>
        <strain evidence="1">G3-2149</strain>
    </source>
</reference>
<dbReference type="Proteomes" id="UP000823865">
    <property type="component" value="Unassembled WGS sequence"/>
</dbReference>
<protein>
    <submittedName>
        <fullName evidence="1">DUF4251 domain-containing protein</fullName>
    </submittedName>
</protein>
<name>A0A9E2L844_9BACT</name>
<dbReference type="AlphaFoldDB" id="A0A9E2L844"/>
<reference evidence="1" key="2">
    <citation type="submission" date="2021-04" db="EMBL/GenBank/DDBJ databases">
        <authorList>
            <person name="Gilroy R."/>
        </authorList>
    </citation>
    <scope>NUCLEOTIDE SEQUENCE</scope>
    <source>
        <strain evidence="1">G3-2149</strain>
    </source>
</reference>
<gene>
    <name evidence="1" type="ORF">H9789_10885</name>
</gene>
<dbReference type="EMBL" id="JAHLFU010000221">
    <property type="protein sequence ID" value="MBU3854296.1"/>
    <property type="molecule type" value="Genomic_DNA"/>
</dbReference>